<proteinExistence type="predicted"/>
<reference evidence="3" key="1">
    <citation type="submission" date="2014-12" db="EMBL/GenBank/DDBJ databases">
        <authorList>
            <person name="Smet A."/>
        </authorList>
    </citation>
    <scope>NUCLEOTIDE SEQUENCE [LARGE SCALE GENOMIC DNA]</scope>
</reference>
<dbReference type="GeneID" id="76197257"/>
<accession>A0A0K2XX83</accession>
<dbReference type="EMBL" id="CDMK01000002">
    <property type="protein sequence ID" value="CRI34740.1"/>
    <property type="molecule type" value="Genomic_DNA"/>
</dbReference>
<dbReference type="STRING" id="1216962.BN341_14430"/>
<evidence type="ECO:0000256" key="1">
    <source>
        <dbReference type="SAM" id="MobiDB-lite"/>
    </source>
</evidence>
<feature type="compositionally biased region" description="Pro residues" evidence="1">
    <location>
        <begin position="208"/>
        <end position="217"/>
    </location>
</feature>
<dbReference type="AlphaFoldDB" id="A0A0K2XX83"/>
<dbReference type="SUPFAM" id="SSF81901">
    <property type="entry name" value="HCP-like"/>
    <property type="match status" value="1"/>
</dbReference>
<dbReference type="Proteomes" id="UP000046090">
    <property type="component" value="Unassembled WGS sequence"/>
</dbReference>
<evidence type="ECO:0000313" key="3">
    <source>
        <dbReference type="Proteomes" id="UP000046090"/>
    </source>
</evidence>
<organism evidence="2 3">
    <name type="scientific">Helicobacter heilmannii</name>
    <dbReference type="NCBI Taxonomy" id="35817"/>
    <lineage>
        <taxon>Bacteria</taxon>
        <taxon>Pseudomonadati</taxon>
        <taxon>Campylobacterota</taxon>
        <taxon>Epsilonproteobacteria</taxon>
        <taxon>Campylobacterales</taxon>
        <taxon>Helicobacteraceae</taxon>
        <taxon>Helicobacter</taxon>
    </lineage>
</organism>
<protein>
    <submittedName>
        <fullName evidence="2">Uncharacterized protein</fullName>
    </submittedName>
</protein>
<dbReference type="RefSeq" id="WP_015107188.1">
    <property type="nucleotide sequence ID" value="NZ_AP026684.1"/>
</dbReference>
<dbReference type="InterPro" id="IPR011990">
    <property type="entry name" value="TPR-like_helical_dom_sf"/>
</dbReference>
<feature type="region of interest" description="Disordered" evidence="1">
    <location>
        <begin position="196"/>
        <end position="217"/>
    </location>
</feature>
<gene>
    <name evidence="2" type="ORF">HHE01_05410</name>
</gene>
<dbReference type="OrthoDB" id="5321503at2"/>
<evidence type="ECO:0000313" key="2">
    <source>
        <dbReference type="EMBL" id="CRI34740.1"/>
    </source>
</evidence>
<name>A0A0K2XX83_HELHE</name>
<sequence>MHVLKKVTLCLGFLTLLHAEEGVSMLVQKGIELESYGYNKDALVLYTKAQENGDLLAMAFVGKMYLGGWGVKKDACRAVDDFELVISLAQSDKEIAMLVAKVGLASAYAEGDCVLADGTKALELIKEVLFANGASDHAGMFHLENLQAGDFYKTPLRKEYIGLALYLLGNQMDPRLSLQKIRVDILEKAAEFGNRRAKRELQTAGLRPPGPSQPKPK</sequence>
<keyword evidence="3" id="KW-1185">Reference proteome</keyword>
<dbReference type="Gene3D" id="1.25.40.10">
    <property type="entry name" value="Tetratricopeptide repeat domain"/>
    <property type="match status" value="1"/>
</dbReference>